<reference evidence="2" key="1">
    <citation type="journal article" date="2019" name="Int. J. Syst. Evol. Microbiol.">
        <title>The Global Catalogue of Microorganisms (GCM) 10K type strain sequencing project: providing services to taxonomists for standard genome sequencing and annotation.</title>
        <authorList>
            <consortium name="The Broad Institute Genomics Platform"/>
            <consortium name="The Broad Institute Genome Sequencing Center for Infectious Disease"/>
            <person name="Wu L."/>
            <person name="Ma J."/>
        </authorList>
    </citation>
    <scope>NUCLEOTIDE SEQUENCE [LARGE SCALE GENOMIC DNA]</scope>
    <source>
        <strain evidence="2">JCM 18123</strain>
    </source>
</reference>
<keyword evidence="2" id="KW-1185">Reference proteome</keyword>
<comment type="caution">
    <text evidence="1">The sequence shown here is derived from an EMBL/GenBank/DDBJ whole genome shotgun (WGS) entry which is preliminary data.</text>
</comment>
<dbReference type="Proteomes" id="UP001499993">
    <property type="component" value="Unassembled WGS sequence"/>
</dbReference>
<gene>
    <name evidence="1" type="ORF">GCM10023224_04830</name>
</gene>
<evidence type="ECO:0000313" key="2">
    <source>
        <dbReference type="Proteomes" id="UP001499993"/>
    </source>
</evidence>
<name>A0ABP9G5X1_9ACTN</name>
<protein>
    <submittedName>
        <fullName evidence="1">Uncharacterized protein</fullName>
    </submittedName>
</protein>
<proteinExistence type="predicted"/>
<organism evidence="1 2">
    <name type="scientific">Streptomonospora halophila</name>
    <dbReference type="NCBI Taxonomy" id="427369"/>
    <lineage>
        <taxon>Bacteria</taxon>
        <taxon>Bacillati</taxon>
        <taxon>Actinomycetota</taxon>
        <taxon>Actinomycetes</taxon>
        <taxon>Streptosporangiales</taxon>
        <taxon>Nocardiopsidaceae</taxon>
        <taxon>Streptomonospora</taxon>
    </lineage>
</organism>
<evidence type="ECO:0000313" key="1">
    <source>
        <dbReference type="EMBL" id="GAA4928615.1"/>
    </source>
</evidence>
<sequence length="218" mass="24985">MEPRPEEHVPRWRPVGSRIEWHPRPPEGTIIVLHRSPWRVVECREINPANWTDAESAAYATWRKGVPPEEWPQRPFVMVLDPLPTGKRQHGRVPGGHTVTRRWDVLDEHYPVCNLCQELAPCRHMTTEQEVSAGHARLHRMMSMTADSCWGCGEPITRRQKSVRFDGENLVLPGGPTPVRFHTRSRCQGEAAAYERAWLAADPGRVSPMRVTETLEWG</sequence>
<accession>A0ABP9G5X1</accession>
<dbReference type="EMBL" id="BAABIK010000002">
    <property type="protein sequence ID" value="GAA4928615.1"/>
    <property type="molecule type" value="Genomic_DNA"/>
</dbReference>